<keyword evidence="7" id="KW-0408">Iron</keyword>
<keyword evidence="11" id="KW-1185">Reference proteome</keyword>
<dbReference type="GO" id="GO:0046872">
    <property type="term" value="F:metal ion binding"/>
    <property type="evidence" value="ECO:0007669"/>
    <property type="project" value="UniProtKB-KW"/>
</dbReference>
<dbReference type="PROSITE" id="PS00198">
    <property type="entry name" value="4FE4S_FER_1"/>
    <property type="match status" value="1"/>
</dbReference>
<dbReference type="SUPFAM" id="SSF48371">
    <property type="entry name" value="ARM repeat"/>
    <property type="match status" value="1"/>
</dbReference>
<keyword evidence="4" id="KW-0479">Metal-binding</keyword>
<dbReference type="InterPro" id="IPR004155">
    <property type="entry name" value="PBS_lyase_HEAT"/>
</dbReference>
<keyword evidence="2" id="KW-0963">Cytoplasm</keyword>
<dbReference type="EMBL" id="FNQE01000040">
    <property type="protein sequence ID" value="SDZ34999.1"/>
    <property type="molecule type" value="Genomic_DNA"/>
</dbReference>
<evidence type="ECO:0000256" key="4">
    <source>
        <dbReference type="ARBA" id="ARBA00022723"/>
    </source>
</evidence>
<evidence type="ECO:0000313" key="11">
    <source>
        <dbReference type="Proteomes" id="UP000198625"/>
    </source>
</evidence>
<dbReference type="Pfam" id="PF13646">
    <property type="entry name" value="HEAT_2"/>
    <property type="match status" value="1"/>
</dbReference>
<evidence type="ECO:0000256" key="5">
    <source>
        <dbReference type="ARBA" id="ARBA00022785"/>
    </source>
</evidence>
<keyword evidence="1" id="KW-0004">4Fe-4S</keyword>
<dbReference type="InterPro" id="IPR017900">
    <property type="entry name" value="4Fe4S_Fe_S_CS"/>
</dbReference>
<evidence type="ECO:0000256" key="3">
    <source>
        <dbReference type="ARBA" id="ARBA00022694"/>
    </source>
</evidence>
<name>A0A1H3SD20_9FIRM</name>
<organism evidence="10 11">
    <name type="scientific">Proteiniborus ethanoligenes</name>
    <dbReference type="NCBI Taxonomy" id="415015"/>
    <lineage>
        <taxon>Bacteria</taxon>
        <taxon>Bacillati</taxon>
        <taxon>Bacillota</taxon>
        <taxon>Clostridia</taxon>
        <taxon>Eubacteriales</taxon>
        <taxon>Proteiniborus</taxon>
    </lineage>
</organism>
<dbReference type="InterPro" id="IPR011989">
    <property type="entry name" value="ARM-like"/>
</dbReference>
<gene>
    <name evidence="10" type="ORF">SAMN05660462_02805</name>
</gene>
<dbReference type="PANTHER" id="PTHR30002">
    <property type="entry name" value="EPOXYQUEUOSINE REDUCTASE"/>
    <property type="match status" value="1"/>
</dbReference>
<dbReference type="Proteomes" id="UP000198625">
    <property type="component" value="Unassembled WGS sequence"/>
</dbReference>
<dbReference type="InterPro" id="IPR004453">
    <property type="entry name" value="QueG"/>
</dbReference>
<protein>
    <submittedName>
        <fullName evidence="10">Epoxyqueuosine reductase</fullName>
    </submittedName>
</protein>
<dbReference type="Gene3D" id="1.25.10.10">
    <property type="entry name" value="Leucine-rich Repeat Variant"/>
    <property type="match status" value="1"/>
</dbReference>
<dbReference type="SUPFAM" id="SSF54862">
    <property type="entry name" value="4Fe-4S ferredoxins"/>
    <property type="match status" value="1"/>
</dbReference>
<dbReference type="AlphaFoldDB" id="A0A1H3SD20"/>
<dbReference type="RefSeq" id="WP_091732634.1">
    <property type="nucleotide sequence ID" value="NZ_FNQE01000040.1"/>
</dbReference>
<evidence type="ECO:0000256" key="7">
    <source>
        <dbReference type="ARBA" id="ARBA00023004"/>
    </source>
</evidence>
<evidence type="ECO:0000256" key="1">
    <source>
        <dbReference type="ARBA" id="ARBA00022485"/>
    </source>
</evidence>
<keyword evidence="8" id="KW-0411">Iron-sulfur</keyword>
<dbReference type="Pfam" id="PF08331">
    <property type="entry name" value="QueG_DUF1730"/>
    <property type="match status" value="1"/>
</dbReference>
<keyword evidence="3" id="KW-0819">tRNA processing</keyword>
<dbReference type="SMART" id="SM00567">
    <property type="entry name" value="EZ_HEAT"/>
    <property type="match status" value="2"/>
</dbReference>
<accession>A0A1H3SD20</accession>
<dbReference type="InterPro" id="IPR016024">
    <property type="entry name" value="ARM-type_fold"/>
</dbReference>
<dbReference type="PANTHER" id="PTHR30002:SF4">
    <property type="entry name" value="EPOXYQUEUOSINE REDUCTASE"/>
    <property type="match status" value="1"/>
</dbReference>
<dbReference type="InterPro" id="IPR013542">
    <property type="entry name" value="QueG_DUF1730"/>
</dbReference>
<keyword evidence="5" id="KW-0671">Queuosine biosynthesis</keyword>
<evidence type="ECO:0000256" key="6">
    <source>
        <dbReference type="ARBA" id="ARBA00023002"/>
    </source>
</evidence>
<dbReference type="PROSITE" id="PS51379">
    <property type="entry name" value="4FE4S_FER_2"/>
    <property type="match status" value="1"/>
</dbReference>
<proteinExistence type="predicted"/>
<dbReference type="STRING" id="415015.SAMN05660462_02805"/>
<dbReference type="GO" id="GO:0008616">
    <property type="term" value="P:tRNA queuosine(34) biosynthetic process"/>
    <property type="evidence" value="ECO:0007669"/>
    <property type="project" value="UniProtKB-KW"/>
</dbReference>
<dbReference type="NCBIfam" id="TIGR00276">
    <property type="entry name" value="tRNA epoxyqueuosine(34) reductase QueG"/>
    <property type="match status" value="1"/>
</dbReference>
<dbReference type="Gene3D" id="3.30.70.20">
    <property type="match status" value="1"/>
</dbReference>
<dbReference type="InterPro" id="IPR017896">
    <property type="entry name" value="4Fe4S_Fe-S-bd"/>
</dbReference>
<sequence length="372" mass="42667">MDLKEYIAHKSKIVGIDIIGFTKPKKMDNLIGFLEKRKEKEYNTEFEESNILSRTNPLALMPESRTIIAIGVSYNIEYKSVPHESGKGTGLLSKSSWGEDYHKVLKNKMEDLVKEIKKEIDFKYIICVDTSSLIDREISKSAGIGWYGKNCSIINDDYGSFIFLGYILTDLDLEENERIEEKCGNCRLCIDACPTQAIEEGYIINAKRCISYMTQTKKKIPYDLREKIGMKIYGCDTCQLVCPKNDKVIKGSSKEFVPQLTKGIIPVEEIITISNKDFKEKYGSMSGAWRGKNILKRNAIIALGNIRDKSSIKLLKTALHDESPMIREYAAWSLIRIDKEEGVKLIRERLFKENDIEAFEEMRRLIHLFGHD</sequence>
<dbReference type="OrthoDB" id="9784571at2"/>
<dbReference type="GO" id="GO:0051539">
    <property type="term" value="F:4 iron, 4 sulfur cluster binding"/>
    <property type="evidence" value="ECO:0007669"/>
    <property type="project" value="UniProtKB-KW"/>
</dbReference>
<feature type="domain" description="4Fe-4S ferredoxin-type" evidence="9">
    <location>
        <begin position="174"/>
        <end position="203"/>
    </location>
</feature>
<reference evidence="10 11" key="1">
    <citation type="submission" date="2016-10" db="EMBL/GenBank/DDBJ databases">
        <authorList>
            <person name="de Groot N.N."/>
        </authorList>
    </citation>
    <scope>NUCLEOTIDE SEQUENCE [LARGE SCALE GENOMIC DNA]</scope>
    <source>
        <strain evidence="10 11">DSM 21650</strain>
    </source>
</reference>
<evidence type="ECO:0000259" key="9">
    <source>
        <dbReference type="PROSITE" id="PS51379"/>
    </source>
</evidence>
<evidence type="ECO:0000313" key="10">
    <source>
        <dbReference type="EMBL" id="SDZ34999.1"/>
    </source>
</evidence>
<keyword evidence="6" id="KW-0560">Oxidoreductase</keyword>
<dbReference type="GO" id="GO:0052693">
    <property type="term" value="F:epoxyqueuosine reductase activity"/>
    <property type="evidence" value="ECO:0007669"/>
    <property type="project" value="TreeGrafter"/>
</dbReference>
<evidence type="ECO:0000256" key="8">
    <source>
        <dbReference type="ARBA" id="ARBA00023014"/>
    </source>
</evidence>
<dbReference type="Pfam" id="PF13484">
    <property type="entry name" value="Fer4_16"/>
    <property type="match status" value="1"/>
</dbReference>
<evidence type="ECO:0000256" key="2">
    <source>
        <dbReference type="ARBA" id="ARBA00022490"/>
    </source>
</evidence>